<dbReference type="EMBL" id="HE573020">
    <property type="protein sequence ID" value="CCC47428.1"/>
    <property type="molecule type" value="Genomic_DNA"/>
</dbReference>
<dbReference type="InterPro" id="IPR046341">
    <property type="entry name" value="SET_dom_sf"/>
</dbReference>
<dbReference type="SUPFAM" id="SSF82199">
    <property type="entry name" value="SET domain"/>
    <property type="match status" value="1"/>
</dbReference>
<evidence type="ECO:0008006" key="2">
    <source>
        <dbReference type="Google" id="ProtNLM"/>
    </source>
</evidence>
<reference evidence="1" key="1">
    <citation type="journal article" date="2012" name="Proc. Natl. Acad. Sci. U.S.A.">
        <title>Antigenic diversity is generated by distinct evolutionary mechanisms in African trypanosome species.</title>
        <authorList>
            <person name="Jackson A.P."/>
            <person name="Berry A."/>
            <person name="Aslett M."/>
            <person name="Allison H.C."/>
            <person name="Burton P."/>
            <person name="Vavrova-Anderson J."/>
            <person name="Brown R."/>
            <person name="Browne H."/>
            <person name="Corton N."/>
            <person name="Hauser H."/>
            <person name="Gamble J."/>
            <person name="Gilderthorp R."/>
            <person name="Marcello L."/>
            <person name="McQuillan J."/>
            <person name="Otto T.D."/>
            <person name="Quail M.A."/>
            <person name="Sanders M.J."/>
            <person name="van Tonder A."/>
            <person name="Ginger M.L."/>
            <person name="Field M.C."/>
            <person name="Barry J.D."/>
            <person name="Hertz-Fowler C."/>
            <person name="Berriman M."/>
        </authorList>
    </citation>
    <scope>NUCLEOTIDE SEQUENCE</scope>
    <source>
        <strain evidence="1">Y486</strain>
    </source>
</reference>
<dbReference type="VEuPathDB" id="TriTrypDB:TvY486_0400930"/>
<dbReference type="InterPro" id="IPR050600">
    <property type="entry name" value="SETD3_SETD6_MTase"/>
</dbReference>
<sequence length="332" mass="37163">MVTPSSHISCCGHMGFVRCSRDPRYYICTNAKTYRIACACLISRRVPAAYLLARWVMRNGGAVNSALRLQLHRGRGCCLAPVRRVAAGKALASIPLSLTLSTVTKTHPDGNRCSWEPLEELATELARELHNPRSFHRRYVEFLHDIYNSDDTELASSCSLQNVLDGMYRGNALVVLGVNNAPFLEKSSLTTTAQRAEWVRVKQMLRRMEQSLPHFAAKSASWALSMALSRALPGRDGSLMMAPIIDFSLHNFDPNALLLVAQPHSEKGREIVGVRWHDESRACVHLVARRAIAVGEPVSILYSPRGVTSVQDAEYWKMRWGFIPKPKEPRRS</sequence>
<organism evidence="1">
    <name type="scientific">Trypanosoma vivax (strain Y486)</name>
    <dbReference type="NCBI Taxonomy" id="1055687"/>
    <lineage>
        <taxon>Eukaryota</taxon>
        <taxon>Discoba</taxon>
        <taxon>Euglenozoa</taxon>
        <taxon>Kinetoplastea</taxon>
        <taxon>Metakinetoplastina</taxon>
        <taxon>Trypanosomatida</taxon>
        <taxon>Trypanosomatidae</taxon>
        <taxon>Trypanosoma</taxon>
        <taxon>Duttonella</taxon>
    </lineage>
</organism>
<dbReference type="CDD" id="cd10527">
    <property type="entry name" value="SET_LSMT"/>
    <property type="match status" value="1"/>
</dbReference>
<dbReference type="Gene3D" id="3.90.1410.10">
    <property type="entry name" value="set domain protein methyltransferase, domain 1"/>
    <property type="match status" value="1"/>
</dbReference>
<accession>G0TTZ5</accession>
<dbReference type="PANTHER" id="PTHR13271">
    <property type="entry name" value="UNCHARACTERIZED PUTATIVE METHYLTRANSFERASE"/>
    <property type="match status" value="1"/>
</dbReference>
<proteinExistence type="predicted"/>
<gene>
    <name evidence="1" type="ORF">TVY486_0400930</name>
</gene>
<dbReference type="GO" id="GO:0016279">
    <property type="term" value="F:protein-lysine N-methyltransferase activity"/>
    <property type="evidence" value="ECO:0007669"/>
    <property type="project" value="TreeGrafter"/>
</dbReference>
<dbReference type="AlphaFoldDB" id="G0TTZ5"/>
<protein>
    <recommendedName>
        <fullName evidence="2">SET domain-containing protein</fullName>
    </recommendedName>
</protein>
<evidence type="ECO:0000313" key="1">
    <source>
        <dbReference type="EMBL" id="CCC47428.1"/>
    </source>
</evidence>
<name>G0TTZ5_TRYVY</name>